<reference evidence="3" key="1">
    <citation type="submission" date="2025-08" db="UniProtKB">
        <authorList>
            <consortium name="RefSeq"/>
        </authorList>
    </citation>
    <scope>IDENTIFICATION</scope>
    <source>
        <tissue evidence="3">Whole Larva</tissue>
    </source>
</reference>
<dbReference type="InterPro" id="IPR038606">
    <property type="entry name" value="To_sf"/>
</dbReference>
<accession>A0ABM1MHB1</accession>
<proteinExistence type="predicted"/>
<feature type="chain" id="PRO_5045232250" evidence="1">
    <location>
        <begin position="22"/>
        <end position="246"/>
    </location>
</feature>
<protein>
    <submittedName>
        <fullName evidence="3">Protein takeout-like</fullName>
    </submittedName>
</protein>
<dbReference type="Proteomes" id="UP000695000">
    <property type="component" value="Unplaced"/>
</dbReference>
<gene>
    <name evidence="3" type="primary">LOC108560792</name>
</gene>
<dbReference type="GeneID" id="108560792"/>
<dbReference type="RefSeq" id="XP_017773961.1">
    <property type="nucleotide sequence ID" value="XM_017918472.1"/>
</dbReference>
<feature type="signal peptide" evidence="1">
    <location>
        <begin position="1"/>
        <end position="21"/>
    </location>
</feature>
<organism evidence="2 3">
    <name type="scientific">Nicrophorus vespilloides</name>
    <name type="common">Boreal carrion beetle</name>
    <dbReference type="NCBI Taxonomy" id="110193"/>
    <lineage>
        <taxon>Eukaryota</taxon>
        <taxon>Metazoa</taxon>
        <taxon>Ecdysozoa</taxon>
        <taxon>Arthropoda</taxon>
        <taxon>Hexapoda</taxon>
        <taxon>Insecta</taxon>
        <taxon>Pterygota</taxon>
        <taxon>Neoptera</taxon>
        <taxon>Endopterygota</taxon>
        <taxon>Coleoptera</taxon>
        <taxon>Polyphaga</taxon>
        <taxon>Staphyliniformia</taxon>
        <taxon>Silphidae</taxon>
        <taxon>Nicrophorinae</taxon>
        <taxon>Nicrophorus</taxon>
    </lineage>
</organism>
<keyword evidence="2" id="KW-1185">Reference proteome</keyword>
<keyword evidence="1" id="KW-0732">Signal</keyword>
<dbReference type="PANTHER" id="PTHR11008">
    <property type="entry name" value="PROTEIN TAKEOUT-LIKE PROTEIN"/>
    <property type="match status" value="1"/>
</dbReference>
<dbReference type="PANTHER" id="PTHR11008:SF32">
    <property type="entry name" value="CIRCADIAN CLOCK-CONTROLLED PROTEIN DAYWAKE-RELATED"/>
    <property type="match status" value="1"/>
</dbReference>
<name>A0ABM1MHB1_NICVS</name>
<sequence length="246" mass="28153">MKMGPVKSICVFLAIITTCQAMKFPSYITRCSRTDPKLNECAAEHANLALPDILKGDKKNGLPSLMPLEIPEIHLMVTESLKIYLKNVKLFGLENAVIKKMDLDFDNKKCKITAFIDFLNLMADYEVDGHLLILPIVGQGPANITLVGGSFNYDFDYSLAMRRNRDFLKFDKFNLEYTSERMYIRLDNLFNGDKMLGEHMNMFLYENWKDVSEELYPSLRETIGTFITSIASGYLGRIPFNNLFLP</sequence>
<dbReference type="InterPro" id="IPR010562">
    <property type="entry name" value="Haemolymph_juvenile_hormone-bd"/>
</dbReference>
<dbReference type="Gene3D" id="3.15.10.30">
    <property type="entry name" value="Haemolymph juvenile hormone binding protein"/>
    <property type="match status" value="1"/>
</dbReference>
<evidence type="ECO:0000313" key="3">
    <source>
        <dbReference type="RefSeq" id="XP_017773961.1"/>
    </source>
</evidence>
<dbReference type="Pfam" id="PF06585">
    <property type="entry name" value="JHBP"/>
    <property type="match status" value="1"/>
</dbReference>
<evidence type="ECO:0000313" key="2">
    <source>
        <dbReference type="Proteomes" id="UP000695000"/>
    </source>
</evidence>
<dbReference type="SMART" id="SM00700">
    <property type="entry name" value="JHBP"/>
    <property type="match status" value="1"/>
</dbReference>
<evidence type="ECO:0000256" key="1">
    <source>
        <dbReference type="SAM" id="SignalP"/>
    </source>
</evidence>